<evidence type="ECO:0000313" key="2">
    <source>
        <dbReference type="Proteomes" id="UP000386225"/>
    </source>
</evidence>
<organism evidence="1 2">
    <name type="scientific">Ralstonia phage Reminis</name>
    <dbReference type="NCBI Taxonomy" id="2662139"/>
    <lineage>
        <taxon>Viruses</taxon>
        <taxon>Duplodnaviria</taxon>
        <taxon>Heunggongvirae</taxon>
        <taxon>Uroviricota</taxon>
        <taxon>Caudoviricetes</taxon>
        <taxon>Autographivirales</taxon>
        <taxon>Autographivirales incertae sedis</taxon>
        <taxon>Reminisvirus</taxon>
        <taxon>Reminisvirus reminis</taxon>
    </lineage>
</organism>
<sequence>MIQNQGNDHKVKEGDVVNWRDEYGDIHCDKVDHIYVSAMGYECVSLYTGKRLKMNELL</sequence>
<proteinExistence type="predicted"/>
<accession>A0A5Q2U7F0</accession>
<name>A0A5Q2U7F0_9CAUD</name>
<dbReference type="Proteomes" id="UP000386225">
    <property type="component" value="Segment"/>
</dbReference>
<dbReference type="EMBL" id="MN478376">
    <property type="protein sequence ID" value="QGH45130.1"/>
    <property type="molecule type" value="Genomic_DNA"/>
</dbReference>
<evidence type="ECO:0000313" key="1">
    <source>
        <dbReference type="EMBL" id="QGH45130.1"/>
    </source>
</evidence>
<reference evidence="1 2" key="1">
    <citation type="submission" date="2019-09" db="EMBL/GenBank/DDBJ databases">
        <title>Bacteriophage as agents antimicrobiens.</title>
        <authorList>
            <person name="Lightbourn L."/>
            <person name="Amarillas L."/>
            <person name="Estrada M."/>
            <person name="Leon R."/>
            <person name="Figueroa L."/>
            <person name="Patron O."/>
            <person name="Leon J."/>
        </authorList>
    </citation>
    <scope>NUCLEOTIDE SEQUENCE [LARGE SCALE GENOMIC DNA]</scope>
</reference>
<protein>
    <submittedName>
        <fullName evidence="1">Uncharacterized protein</fullName>
    </submittedName>
</protein>
<keyword evidence="2" id="KW-1185">Reference proteome</keyword>